<dbReference type="Proteomes" id="UP000030758">
    <property type="component" value="Unassembled WGS sequence"/>
</dbReference>
<sequence>MAAMETALQDFRSPADGTHSNRIPQEKIEEFTQMIDQLIKVRVAGDSPLTESFVLELLDYAEASLLDDCTLIDLKPPIIVCGDIHGDYATLLRIFSTQGWPPTRRYLFLGDYVDRGILSLEVITLLLLFKTLYPKDFYILRGNHEAMSVNRIYGFKREVSTLRFTKVLWYRFQSTFNCLPLAALIENKIFCVHGGISFRLVSLQQIRVLKRPINLPNDGFLLDLLWADPSQEGRGFEPNEMRNASFTFSESTLRQWLDCMGLQMLVRAHEVVPEGFEVSWDGKLITVFSCPNYTSGNKAAVMSISRQLQVSFTKYQGKKPARGRATGRPRGGHK</sequence>
<dbReference type="PANTHER" id="PTHR11668">
    <property type="entry name" value="SERINE/THREONINE PROTEIN PHOSPHATASE"/>
    <property type="match status" value="1"/>
</dbReference>
<dbReference type="GO" id="GO:0005737">
    <property type="term" value="C:cytoplasm"/>
    <property type="evidence" value="ECO:0007669"/>
    <property type="project" value="TreeGrafter"/>
</dbReference>
<evidence type="ECO:0000259" key="3">
    <source>
        <dbReference type="PROSITE" id="PS00125"/>
    </source>
</evidence>
<reference evidence="4" key="1">
    <citation type="journal article" date="2014" name="Nat. Genet.">
        <title>Genome and transcriptome of the porcine whipworm Trichuris suis.</title>
        <authorList>
            <person name="Jex A.R."/>
            <person name="Nejsum P."/>
            <person name="Schwarz E.M."/>
            <person name="Hu L."/>
            <person name="Young N.D."/>
            <person name="Hall R.S."/>
            <person name="Korhonen P.K."/>
            <person name="Liao S."/>
            <person name="Thamsborg S."/>
            <person name="Xia J."/>
            <person name="Xu P."/>
            <person name="Wang S."/>
            <person name="Scheerlinck J.P."/>
            <person name="Hofmann A."/>
            <person name="Sternberg P.W."/>
            <person name="Wang J."/>
            <person name="Gasser R.B."/>
        </authorList>
    </citation>
    <scope>NUCLEOTIDE SEQUENCE [LARGE SCALE GENOMIC DNA]</scope>
    <source>
        <strain evidence="4">DCEP-RM93F</strain>
    </source>
</reference>
<comment type="catalytic activity">
    <reaction evidence="1">
        <text>O-phospho-L-threonyl-[protein] + H2O = L-threonyl-[protein] + phosphate</text>
        <dbReference type="Rhea" id="RHEA:47004"/>
        <dbReference type="Rhea" id="RHEA-COMP:11060"/>
        <dbReference type="Rhea" id="RHEA-COMP:11605"/>
        <dbReference type="ChEBI" id="CHEBI:15377"/>
        <dbReference type="ChEBI" id="CHEBI:30013"/>
        <dbReference type="ChEBI" id="CHEBI:43474"/>
        <dbReference type="ChEBI" id="CHEBI:61977"/>
        <dbReference type="EC" id="3.1.3.16"/>
    </reaction>
</comment>
<organism evidence="4">
    <name type="scientific">Trichuris suis</name>
    <name type="common">pig whipworm</name>
    <dbReference type="NCBI Taxonomy" id="68888"/>
    <lineage>
        <taxon>Eukaryota</taxon>
        <taxon>Metazoa</taxon>
        <taxon>Ecdysozoa</taxon>
        <taxon>Nematoda</taxon>
        <taxon>Enoplea</taxon>
        <taxon>Dorylaimia</taxon>
        <taxon>Trichinellida</taxon>
        <taxon>Trichuridae</taxon>
        <taxon>Trichuris</taxon>
    </lineage>
</organism>
<dbReference type="InterPro" id="IPR006186">
    <property type="entry name" value="Ser/Thr-sp_prot-phosphatase"/>
</dbReference>
<feature type="region of interest" description="Disordered" evidence="2">
    <location>
        <begin position="314"/>
        <end position="334"/>
    </location>
</feature>
<dbReference type="AlphaFoldDB" id="A0A085NE66"/>
<feature type="domain" description="Serine/threonine specific protein phosphatases" evidence="3">
    <location>
        <begin position="140"/>
        <end position="145"/>
    </location>
</feature>
<dbReference type="InterPro" id="IPR050341">
    <property type="entry name" value="PP1_catalytic_subunit"/>
</dbReference>
<dbReference type="EC" id="3.1.3.16" evidence="1"/>
<dbReference type="SUPFAM" id="SSF56300">
    <property type="entry name" value="Metallo-dependent phosphatases"/>
    <property type="match status" value="1"/>
</dbReference>
<name>A0A085NE66_9BILA</name>
<accession>A0A085NE66</accession>
<dbReference type="Gene3D" id="3.60.21.10">
    <property type="match status" value="1"/>
</dbReference>
<dbReference type="EMBL" id="KL367511">
    <property type="protein sequence ID" value="KFD67762.1"/>
    <property type="molecule type" value="Genomic_DNA"/>
</dbReference>
<dbReference type="GO" id="GO:0005634">
    <property type="term" value="C:nucleus"/>
    <property type="evidence" value="ECO:0007669"/>
    <property type="project" value="TreeGrafter"/>
</dbReference>
<comment type="similarity">
    <text evidence="1">Belongs to the PPP phosphatase family.</text>
</comment>
<dbReference type="Pfam" id="PF00149">
    <property type="entry name" value="Metallophos"/>
    <property type="match status" value="1"/>
</dbReference>
<protein>
    <recommendedName>
        <fullName evidence="1">Serine/threonine-protein phosphatase</fullName>
        <ecNumber evidence="1">3.1.3.16</ecNumber>
    </recommendedName>
</protein>
<gene>
    <name evidence="4" type="ORF">M514_07502</name>
</gene>
<evidence type="ECO:0000256" key="2">
    <source>
        <dbReference type="SAM" id="MobiDB-lite"/>
    </source>
</evidence>
<dbReference type="PRINTS" id="PR00114">
    <property type="entry name" value="STPHPHTASE"/>
</dbReference>
<feature type="compositionally biased region" description="Basic residues" evidence="2">
    <location>
        <begin position="316"/>
        <end position="334"/>
    </location>
</feature>
<proteinExistence type="inferred from homology"/>
<evidence type="ECO:0000256" key="1">
    <source>
        <dbReference type="RuleBase" id="RU004273"/>
    </source>
</evidence>
<evidence type="ECO:0000313" key="4">
    <source>
        <dbReference type="EMBL" id="KFD67762.1"/>
    </source>
</evidence>
<dbReference type="InterPro" id="IPR004843">
    <property type="entry name" value="Calcineurin-like_PHP"/>
</dbReference>
<dbReference type="GO" id="GO:0004722">
    <property type="term" value="F:protein serine/threonine phosphatase activity"/>
    <property type="evidence" value="ECO:0007669"/>
    <property type="project" value="UniProtKB-EC"/>
</dbReference>
<keyword evidence="1" id="KW-0378">Hydrolase</keyword>
<dbReference type="SMART" id="SM00156">
    <property type="entry name" value="PP2Ac"/>
    <property type="match status" value="1"/>
</dbReference>
<dbReference type="PROSITE" id="PS00125">
    <property type="entry name" value="SER_THR_PHOSPHATASE"/>
    <property type="match status" value="1"/>
</dbReference>
<dbReference type="InterPro" id="IPR029052">
    <property type="entry name" value="Metallo-depent_PP-like"/>
</dbReference>
<dbReference type="PANTHER" id="PTHR11668:SF496">
    <property type="entry name" value="SERINE_THREONINE-PROTEIN PHOSPHATASE"/>
    <property type="match status" value="1"/>
</dbReference>